<dbReference type="GO" id="GO:0005524">
    <property type="term" value="F:ATP binding"/>
    <property type="evidence" value="ECO:0007669"/>
    <property type="project" value="UniProtKB-KW"/>
</dbReference>
<keyword evidence="2" id="KW-0808">Transferase</keyword>
<evidence type="ECO:0000256" key="2">
    <source>
        <dbReference type="ARBA" id="ARBA00022679"/>
    </source>
</evidence>
<evidence type="ECO:0000256" key="3">
    <source>
        <dbReference type="ARBA" id="ARBA00022741"/>
    </source>
</evidence>
<evidence type="ECO:0000313" key="8">
    <source>
        <dbReference type="Proteomes" id="UP000321379"/>
    </source>
</evidence>
<dbReference type="CDD" id="cd01166">
    <property type="entry name" value="KdgK"/>
    <property type="match status" value="1"/>
</dbReference>
<dbReference type="EMBL" id="VRMG01000005">
    <property type="protein sequence ID" value="TXN30923.1"/>
    <property type="molecule type" value="Genomic_DNA"/>
</dbReference>
<keyword evidence="4 7" id="KW-0418">Kinase</keyword>
<dbReference type="InterPro" id="IPR029056">
    <property type="entry name" value="Ribokinase-like"/>
</dbReference>
<dbReference type="GO" id="GO:0016301">
    <property type="term" value="F:kinase activity"/>
    <property type="evidence" value="ECO:0007669"/>
    <property type="project" value="UniProtKB-KW"/>
</dbReference>
<evidence type="ECO:0000256" key="1">
    <source>
        <dbReference type="ARBA" id="ARBA00010688"/>
    </source>
</evidence>
<comment type="caution">
    <text evidence="7">The sequence shown here is derived from an EMBL/GenBank/DDBJ whole genome shotgun (WGS) entry which is preliminary data.</text>
</comment>
<comment type="similarity">
    <text evidence="1">Belongs to the carbohydrate kinase PfkB family.</text>
</comment>
<protein>
    <submittedName>
        <fullName evidence="7">Sugar kinase</fullName>
    </submittedName>
</protein>
<dbReference type="PANTHER" id="PTHR43085">
    <property type="entry name" value="HEXOKINASE FAMILY MEMBER"/>
    <property type="match status" value="1"/>
</dbReference>
<dbReference type="Gene3D" id="3.40.1190.20">
    <property type="match status" value="1"/>
</dbReference>
<evidence type="ECO:0000259" key="6">
    <source>
        <dbReference type="Pfam" id="PF00294"/>
    </source>
</evidence>
<feature type="domain" description="Carbohydrate kinase PfkB" evidence="6">
    <location>
        <begin position="18"/>
        <end position="299"/>
    </location>
</feature>
<dbReference type="InterPro" id="IPR011611">
    <property type="entry name" value="PfkB_dom"/>
</dbReference>
<sequence>MSHHRGHSGAMTLEATPRLIALGETMMMFAPARAESLATAEDVGVHPGGAESNVACHVAQAGLSSAWVGVLGDDVLGHRIRRSIERLGVDTRWVSFDSAAPTGVYFKDPGHGVLYYRSGSAASRMSPATVERIPLEEADVVHLSGITPALSASCAALVETVFDRVAASSARLSFDVNFRPSLWPEGAAASVLRTLANRADIVFVGRDEAQVLWGCGTADDVRVLLPGPGRLIVKDSDIGATEFSADGSVFEPAIPTEVLEAVGAGDAFAAGYLAALLRGENTKGRLRAGHERARLVLMSPSDFVAQVASTGVSAGTVAPVLPTEPRLKGPA</sequence>
<name>A0A5C8USL6_9MICO</name>
<evidence type="ECO:0000256" key="4">
    <source>
        <dbReference type="ARBA" id="ARBA00022777"/>
    </source>
</evidence>
<dbReference type="InterPro" id="IPR050306">
    <property type="entry name" value="PfkB_Carbo_kinase"/>
</dbReference>
<gene>
    <name evidence="7" type="ORF">FVP33_04780</name>
</gene>
<organism evidence="7 8">
    <name type="scientific">Lacisediminihabitans profunda</name>
    <dbReference type="NCBI Taxonomy" id="2594790"/>
    <lineage>
        <taxon>Bacteria</taxon>
        <taxon>Bacillati</taxon>
        <taxon>Actinomycetota</taxon>
        <taxon>Actinomycetes</taxon>
        <taxon>Micrococcales</taxon>
        <taxon>Microbacteriaceae</taxon>
        <taxon>Lacisediminihabitans</taxon>
    </lineage>
</organism>
<dbReference type="SUPFAM" id="SSF53613">
    <property type="entry name" value="Ribokinase-like"/>
    <property type="match status" value="1"/>
</dbReference>
<evidence type="ECO:0000313" key="7">
    <source>
        <dbReference type="EMBL" id="TXN30923.1"/>
    </source>
</evidence>
<keyword evidence="5" id="KW-0067">ATP-binding</keyword>
<proteinExistence type="inferred from homology"/>
<keyword evidence="8" id="KW-1185">Reference proteome</keyword>
<dbReference type="Pfam" id="PF00294">
    <property type="entry name" value="PfkB"/>
    <property type="match status" value="1"/>
</dbReference>
<dbReference type="Proteomes" id="UP000321379">
    <property type="component" value="Unassembled WGS sequence"/>
</dbReference>
<keyword evidence="3" id="KW-0547">Nucleotide-binding</keyword>
<evidence type="ECO:0000256" key="5">
    <source>
        <dbReference type="ARBA" id="ARBA00022840"/>
    </source>
</evidence>
<dbReference type="PANTHER" id="PTHR43085:SF1">
    <property type="entry name" value="PSEUDOURIDINE KINASE-RELATED"/>
    <property type="match status" value="1"/>
</dbReference>
<dbReference type="AlphaFoldDB" id="A0A5C8USL6"/>
<accession>A0A5C8USL6</accession>
<reference evidence="7 8" key="1">
    <citation type="submission" date="2019-08" db="EMBL/GenBank/DDBJ databases">
        <title>Bacterial whole genome sequence for Glaciihabitans sp. CHu50b-6-2.</title>
        <authorList>
            <person name="Jin L."/>
        </authorList>
    </citation>
    <scope>NUCLEOTIDE SEQUENCE [LARGE SCALE GENOMIC DNA]</scope>
    <source>
        <strain evidence="7 8">CHu50b-6-2</strain>
    </source>
</reference>